<dbReference type="AlphaFoldDB" id="A0A3B0VIF6"/>
<dbReference type="InterPro" id="IPR023631">
    <property type="entry name" value="Amidase_dom"/>
</dbReference>
<dbReference type="EMBL" id="UOEU01000696">
    <property type="protein sequence ID" value="VAW38117.1"/>
    <property type="molecule type" value="Genomic_DNA"/>
</dbReference>
<proteinExistence type="predicted"/>
<dbReference type="InterPro" id="IPR020556">
    <property type="entry name" value="Amidase_CS"/>
</dbReference>
<dbReference type="GO" id="GO:0003824">
    <property type="term" value="F:catalytic activity"/>
    <property type="evidence" value="ECO:0007669"/>
    <property type="project" value="InterPro"/>
</dbReference>
<evidence type="ECO:0000259" key="1">
    <source>
        <dbReference type="Pfam" id="PF01425"/>
    </source>
</evidence>
<dbReference type="PROSITE" id="PS00571">
    <property type="entry name" value="AMIDASES"/>
    <property type="match status" value="1"/>
</dbReference>
<dbReference type="InterPro" id="IPR000120">
    <property type="entry name" value="Amidase"/>
</dbReference>
<organism evidence="2">
    <name type="scientific">hydrothermal vent metagenome</name>
    <dbReference type="NCBI Taxonomy" id="652676"/>
    <lineage>
        <taxon>unclassified sequences</taxon>
        <taxon>metagenomes</taxon>
        <taxon>ecological metagenomes</taxon>
    </lineage>
</organism>
<protein>
    <submittedName>
        <fullName evidence="2">Amidase family protein</fullName>
    </submittedName>
</protein>
<sequence>FELAREAATGKIPDGPFAKRQFAGVPFLIKESGAFAGVRHSSGSRVLADYKSEIDSEMIRRYRQAGLIIFGKTNMSEFGLLPTAESQLFGPCRNPWDLGKTPGGSSGGAAAAVAAGIVPAAHGADGGGSIRIPAACCGLFGLKPTRARTPKGPSVGDSIGGLVIDHVISRTVRDSAALLDVTAGAALGDPYWAPPQKRPFLQEVSTPPSTLKIGLMTEAVGGTAVHPNCVAAAEEVAKLCAELGHEVEEVTLPIDGQQLAEAFIVMWAAGCAWGVKGIAQLSGRAPAPEMYEPVTWGLYQMAQQHGSSDYLLAVQAIQQISRQIAHFFQEIDLLLTPTLAEPPLPLGSFDSTPENPMAGFERAAAFAAFTPLANATGQPAMSVPLVWNKDNLPIGVQFTGRFGDEATLFQLAGQLEEARPWMGKRPLIL</sequence>
<dbReference type="SUPFAM" id="SSF75304">
    <property type="entry name" value="Amidase signature (AS) enzymes"/>
    <property type="match status" value="1"/>
</dbReference>
<dbReference type="PANTHER" id="PTHR11895">
    <property type="entry name" value="TRANSAMIDASE"/>
    <property type="match status" value="1"/>
</dbReference>
<evidence type="ECO:0000313" key="2">
    <source>
        <dbReference type="EMBL" id="VAW38117.1"/>
    </source>
</evidence>
<reference evidence="2" key="1">
    <citation type="submission" date="2018-06" db="EMBL/GenBank/DDBJ databases">
        <authorList>
            <person name="Zhirakovskaya E."/>
        </authorList>
    </citation>
    <scope>NUCLEOTIDE SEQUENCE</scope>
</reference>
<dbReference type="InterPro" id="IPR036928">
    <property type="entry name" value="AS_sf"/>
</dbReference>
<feature type="domain" description="Amidase" evidence="1">
    <location>
        <begin position="19"/>
        <end position="408"/>
    </location>
</feature>
<gene>
    <name evidence="2" type="ORF">MNBD_CHLOROFLEXI01-3755</name>
</gene>
<feature type="non-terminal residue" evidence="2">
    <location>
        <position position="1"/>
    </location>
</feature>
<accession>A0A3B0VIF6</accession>
<dbReference type="PANTHER" id="PTHR11895:SF7">
    <property type="entry name" value="GLUTAMYL-TRNA(GLN) AMIDOTRANSFERASE SUBUNIT A, MITOCHONDRIAL"/>
    <property type="match status" value="1"/>
</dbReference>
<name>A0A3B0VIF6_9ZZZZ</name>
<dbReference type="Gene3D" id="3.90.1300.10">
    <property type="entry name" value="Amidase signature (AS) domain"/>
    <property type="match status" value="1"/>
</dbReference>
<dbReference type="Pfam" id="PF01425">
    <property type="entry name" value="Amidase"/>
    <property type="match status" value="1"/>
</dbReference>